<protein>
    <recommendedName>
        <fullName evidence="4">STI1 domain-containing protein</fullName>
    </recommendedName>
</protein>
<keyword evidence="3" id="KW-1185">Reference proteome</keyword>
<gene>
    <name evidence="2" type="ORF">Esi_0003_0100</name>
</gene>
<name>D7FVX9_ECTSI</name>
<proteinExistence type="predicted"/>
<evidence type="ECO:0000313" key="2">
    <source>
        <dbReference type="EMBL" id="CBJ25499.1"/>
    </source>
</evidence>
<accession>D7FVX9</accession>
<feature type="chain" id="PRO_5003095984" description="STI1 domain-containing protein" evidence="1">
    <location>
        <begin position="23"/>
        <end position="213"/>
    </location>
</feature>
<evidence type="ECO:0008006" key="4">
    <source>
        <dbReference type="Google" id="ProtNLM"/>
    </source>
</evidence>
<dbReference type="AlphaFoldDB" id="D7FVX9"/>
<dbReference type="PROSITE" id="PS51257">
    <property type="entry name" value="PROKAR_LIPOPROTEIN"/>
    <property type="match status" value="1"/>
</dbReference>
<feature type="signal peptide" evidence="1">
    <location>
        <begin position="1"/>
        <end position="22"/>
    </location>
</feature>
<organism evidence="2 3">
    <name type="scientific">Ectocarpus siliculosus</name>
    <name type="common">Brown alga</name>
    <name type="synonym">Conferva siliculosa</name>
    <dbReference type="NCBI Taxonomy" id="2880"/>
    <lineage>
        <taxon>Eukaryota</taxon>
        <taxon>Sar</taxon>
        <taxon>Stramenopiles</taxon>
        <taxon>Ochrophyta</taxon>
        <taxon>PX clade</taxon>
        <taxon>Phaeophyceae</taxon>
        <taxon>Ectocarpales</taxon>
        <taxon>Ectocarpaceae</taxon>
        <taxon>Ectocarpus</taxon>
    </lineage>
</organism>
<sequence>MVRLMFIGVVATLLGFSCRADAWGGGKKKDEEPEMPTGKDAVDLGRAGFRQVESARDNLWDKNFKKEMNKLMESDEWKNGATDATDFLQDPKAMEAMAKKTKEYTDFIAAGPGKDGKRDAAMGLNAASASMMDPNFMKDAMEMMQDPAVMKQVEETMKNPEFMKQMKEVMDNPAMKEQLAKAGANMEELMKNPELMAEAQRQLQAMMGGAAAA</sequence>
<evidence type="ECO:0000313" key="3">
    <source>
        <dbReference type="Proteomes" id="UP000002630"/>
    </source>
</evidence>
<dbReference type="InParanoid" id="D7FVX9"/>
<dbReference type="EMBL" id="FN648486">
    <property type="protein sequence ID" value="CBJ25499.1"/>
    <property type="molecule type" value="Genomic_DNA"/>
</dbReference>
<dbReference type="Proteomes" id="UP000002630">
    <property type="component" value="Linkage Group LG02"/>
</dbReference>
<evidence type="ECO:0000256" key="1">
    <source>
        <dbReference type="SAM" id="SignalP"/>
    </source>
</evidence>
<keyword evidence="1" id="KW-0732">Signal</keyword>
<dbReference type="EMBL" id="FN649727">
    <property type="protein sequence ID" value="CBJ25499.1"/>
    <property type="molecule type" value="Genomic_DNA"/>
</dbReference>
<dbReference type="OrthoDB" id="192090at2759"/>
<reference evidence="2 3" key="1">
    <citation type="journal article" date="2010" name="Nature">
        <title>The Ectocarpus genome and the independent evolution of multicellularity in brown algae.</title>
        <authorList>
            <person name="Cock J.M."/>
            <person name="Sterck L."/>
            <person name="Rouze P."/>
            <person name="Scornet D."/>
            <person name="Allen A.E."/>
            <person name="Amoutzias G."/>
            <person name="Anthouard V."/>
            <person name="Artiguenave F."/>
            <person name="Aury J.M."/>
            <person name="Badger J.H."/>
            <person name="Beszteri B."/>
            <person name="Billiau K."/>
            <person name="Bonnet E."/>
            <person name="Bothwell J.H."/>
            <person name="Bowler C."/>
            <person name="Boyen C."/>
            <person name="Brownlee C."/>
            <person name="Carrano C.J."/>
            <person name="Charrier B."/>
            <person name="Cho G.Y."/>
            <person name="Coelho S.M."/>
            <person name="Collen J."/>
            <person name="Corre E."/>
            <person name="Da Silva C."/>
            <person name="Delage L."/>
            <person name="Delaroque N."/>
            <person name="Dittami S.M."/>
            <person name="Doulbeau S."/>
            <person name="Elias M."/>
            <person name="Farnham G."/>
            <person name="Gachon C.M."/>
            <person name="Gschloessl B."/>
            <person name="Heesch S."/>
            <person name="Jabbari K."/>
            <person name="Jubin C."/>
            <person name="Kawai H."/>
            <person name="Kimura K."/>
            <person name="Kloareg B."/>
            <person name="Kupper F.C."/>
            <person name="Lang D."/>
            <person name="Le Bail A."/>
            <person name="Leblanc C."/>
            <person name="Lerouge P."/>
            <person name="Lohr M."/>
            <person name="Lopez P.J."/>
            <person name="Martens C."/>
            <person name="Maumus F."/>
            <person name="Michel G."/>
            <person name="Miranda-Saavedra D."/>
            <person name="Morales J."/>
            <person name="Moreau H."/>
            <person name="Motomura T."/>
            <person name="Nagasato C."/>
            <person name="Napoli C.A."/>
            <person name="Nelson D.R."/>
            <person name="Nyvall-Collen P."/>
            <person name="Peters A.F."/>
            <person name="Pommier C."/>
            <person name="Potin P."/>
            <person name="Poulain J."/>
            <person name="Quesneville H."/>
            <person name="Read B."/>
            <person name="Rensing S.A."/>
            <person name="Ritter A."/>
            <person name="Rousvoal S."/>
            <person name="Samanta M."/>
            <person name="Samson G."/>
            <person name="Schroeder D.C."/>
            <person name="Segurens B."/>
            <person name="Strittmatter M."/>
            <person name="Tonon T."/>
            <person name="Tregear J.W."/>
            <person name="Valentin K."/>
            <person name="von Dassow P."/>
            <person name="Yamagishi T."/>
            <person name="Van de Peer Y."/>
            <person name="Wincker P."/>
        </authorList>
    </citation>
    <scope>NUCLEOTIDE SEQUENCE [LARGE SCALE GENOMIC DNA]</scope>
    <source>
        <strain evidence="3">Ec32 / CCAP1310/4</strain>
    </source>
</reference>